<dbReference type="Proteomes" id="UP000320496">
    <property type="component" value="Chromosome"/>
</dbReference>
<protein>
    <submittedName>
        <fullName evidence="4">Xanthine dehydrogenase molybdenum-binding subunit</fullName>
        <ecNumber evidence="4">1.17.1.4</ecNumber>
    </submittedName>
</protein>
<keyword evidence="2 4" id="KW-0560">Oxidoreductase</keyword>
<dbReference type="Gene3D" id="3.30.365.10">
    <property type="entry name" value="Aldehyde oxidase/xanthine dehydrogenase, molybdopterin binding domain"/>
    <property type="match status" value="4"/>
</dbReference>
<evidence type="ECO:0000256" key="2">
    <source>
        <dbReference type="ARBA" id="ARBA00023002"/>
    </source>
</evidence>
<organism evidence="4 5">
    <name type="scientific">Maioricimonas rarisocia</name>
    <dbReference type="NCBI Taxonomy" id="2528026"/>
    <lineage>
        <taxon>Bacteria</taxon>
        <taxon>Pseudomonadati</taxon>
        <taxon>Planctomycetota</taxon>
        <taxon>Planctomycetia</taxon>
        <taxon>Planctomycetales</taxon>
        <taxon>Planctomycetaceae</taxon>
        <taxon>Maioricimonas</taxon>
    </lineage>
</organism>
<dbReference type="SUPFAM" id="SSF56003">
    <property type="entry name" value="Molybdenum cofactor-binding domain"/>
    <property type="match status" value="1"/>
</dbReference>
<dbReference type="OrthoDB" id="221297at2"/>
<proteinExistence type="predicted"/>
<keyword evidence="5" id="KW-1185">Reference proteome</keyword>
<dbReference type="GO" id="GO:0004854">
    <property type="term" value="F:xanthine dehydrogenase activity"/>
    <property type="evidence" value="ECO:0007669"/>
    <property type="project" value="UniProtKB-EC"/>
</dbReference>
<dbReference type="Pfam" id="PF02738">
    <property type="entry name" value="MoCoBD_1"/>
    <property type="match status" value="1"/>
</dbReference>
<dbReference type="PANTHER" id="PTHR11908">
    <property type="entry name" value="XANTHINE DEHYDROGENASE"/>
    <property type="match status" value="1"/>
</dbReference>
<dbReference type="InterPro" id="IPR000674">
    <property type="entry name" value="Ald_Oxase/Xan_DH_a/b"/>
</dbReference>
<dbReference type="InterPro" id="IPR016208">
    <property type="entry name" value="Ald_Oxase/xanthine_DH-like"/>
</dbReference>
<dbReference type="Pfam" id="PF01315">
    <property type="entry name" value="Ald_Xan_dh_C"/>
    <property type="match status" value="1"/>
</dbReference>
<dbReference type="RefSeq" id="WP_145369975.1">
    <property type="nucleotide sequence ID" value="NZ_CP036275.1"/>
</dbReference>
<dbReference type="InterPro" id="IPR046867">
    <property type="entry name" value="AldOxase/xan_DH_MoCoBD2"/>
</dbReference>
<dbReference type="PANTHER" id="PTHR11908:SF132">
    <property type="entry name" value="ALDEHYDE OXIDASE 1-RELATED"/>
    <property type="match status" value="1"/>
</dbReference>
<dbReference type="KEGG" id="mri:Mal4_30510"/>
<dbReference type="Gene3D" id="3.90.1170.50">
    <property type="entry name" value="Aldehyde oxidase/xanthine dehydrogenase, a/b hammerhead"/>
    <property type="match status" value="1"/>
</dbReference>
<feature type="domain" description="Aldehyde oxidase/xanthine dehydrogenase a/b hammerhead" evidence="3">
    <location>
        <begin position="31"/>
        <end position="146"/>
    </location>
</feature>
<dbReference type="InterPro" id="IPR008274">
    <property type="entry name" value="AldOxase/xan_DH_MoCoBD1"/>
</dbReference>
<dbReference type="SUPFAM" id="SSF54665">
    <property type="entry name" value="CO dehydrogenase molybdoprotein N-domain-like"/>
    <property type="match status" value="1"/>
</dbReference>
<dbReference type="AlphaFoldDB" id="A0A517Z8F9"/>
<evidence type="ECO:0000259" key="3">
    <source>
        <dbReference type="SMART" id="SM01008"/>
    </source>
</evidence>
<evidence type="ECO:0000313" key="5">
    <source>
        <dbReference type="Proteomes" id="UP000320496"/>
    </source>
</evidence>
<dbReference type="InterPro" id="IPR036856">
    <property type="entry name" value="Ald_Oxase/Xan_DH_a/b_sf"/>
</dbReference>
<dbReference type="SMART" id="SM01008">
    <property type="entry name" value="Ald_Xan_dh_C"/>
    <property type="match status" value="1"/>
</dbReference>
<evidence type="ECO:0000256" key="1">
    <source>
        <dbReference type="ARBA" id="ARBA00022505"/>
    </source>
</evidence>
<dbReference type="GO" id="GO:0005506">
    <property type="term" value="F:iron ion binding"/>
    <property type="evidence" value="ECO:0007669"/>
    <property type="project" value="InterPro"/>
</dbReference>
<dbReference type="Pfam" id="PF20256">
    <property type="entry name" value="MoCoBD_2"/>
    <property type="match status" value="1"/>
</dbReference>
<dbReference type="EC" id="1.17.1.4" evidence="4"/>
<accession>A0A517Z8F9</accession>
<reference evidence="4 5" key="1">
    <citation type="submission" date="2019-02" db="EMBL/GenBank/DDBJ databases">
        <title>Deep-cultivation of Planctomycetes and their phenomic and genomic characterization uncovers novel biology.</title>
        <authorList>
            <person name="Wiegand S."/>
            <person name="Jogler M."/>
            <person name="Boedeker C."/>
            <person name="Pinto D."/>
            <person name="Vollmers J."/>
            <person name="Rivas-Marin E."/>
            <person name="Kohn T."/>
            <person name="Peeters S.H."/>
            <person name="Heuer A."/>
            <person name="Rast P."/>
            <person name="Oberbeckmann S."/>
            <person name="Bunk B."/>
            <person name="Jeske O."/>
            <person name="Meyerdierks A."/>
            <person name="Storesund J.E."/>
            <person name="Kallscheuer N."/>
            <person name="Luecker S."/>
            <person name="Lage O.M."/>
            <person name="Pohl T."/>
            <person name="Merkel B.J."/>
            <person name="Hornburger P."/>
            <person name="Mueller R.-W."/>
            <person name="Bruemmer F."/>
            <person name="Labrenz M."/>
            <person name="Spormann A.M."/>
            <person name="Op den Camp H."/>
            <person name="Overmann J."/>
            <person name="Amann R."/>
            <person name="Jetten M.S.M."/>
            <person name="Mascher T."/>
            <person name="Medema M.H."/>
            <person name="Devos D.P."/>
            <person name="Kaster A.-K."/>
            <person name="Ovreas L."/>
            <person name="Rohde M."/>
            <person name="Galperin M.Y."/>
            <person name="Jogler C."/>
        </authorList>
    </citation>
    <scope>NUCLEOTIDE SEQUENCE [LARGE SCALE GENOMIC DNA]</scope>
    <source>
        <strain evidence="4 5">Mal4</strain>
    </source>
</reference>
<evidence type="ECO:0000313" key="4">
    <source>
        <dbReference type="EMBL" id="QDU38721.1"/>
    </source>
</evidence>
<keyword evidence="1" id="KW-0500">Molybdenum</keyword>
<dbReference type="InterPro" id="IPR037165">
    <property type="entry name" value="AldOxase/xan_DH_Mopterin-bd_sf"/>
</dbReference>
<dbReference type="EMBL" id="CP036275">
    <property type="protein sequence ID" value="QDU38721.1"/>
    <property type="molecule type" value="Genomic_DNA"/>
</dbReference>
<sequence length="760" mass="81763">MATVEQTPDTSRKYNVIGTRPVRHDGVDKVTGRARYGADIKLTGQLEGFILRSPHAHARIRSIDVSDAEKVPGVRAIVTNADLPDPGDRVAELGEGAVNMKHLATNVLAKDRVLYRGHAVAAVAADNRHIAEEAARLIKVEYEKLPPVLDVREAMSDEAPRLHDDIYTKEMGEAVTETPSNVAQRICHEKGDVDKGFAEADLVIEREFRTATVHQGYIEPHTSTALWNADDHITIWTSTQGTFTVRQQCAELVGVPVSNIRVVPMEIGGGFGGKISVYEQPVAAMLSKKSGRPVRVTMDRTDVLEATGPTPGSYIRVKLGVTKDGRLTAGEAWMAYEAGAYPGSPIGAGSMCIFACYDIPAGRVEGFDVCVNKPRTNAYRAPGSTNAAFAVETVIEEICEKLGICPLEFRMQNAAKEGTRRIDGYRFPRIGLYETLEAVKNSEHWNTPLEGPNRGRGVASGFWFNAGLKSSVTVTVNADGKVSLIEGSTDIGGTRTSIAMQLAETLGIPVEDVNPSVVDTDSVGYTDVTGGSRVTLATGLAAYEAGLKIRDQFCQHAARIWGVTTEEVEYEDGGVSGPDGKRFEFGELADRIQKSGEPVTASTSVTAPASSNAFGTHCVDVEVDPDLGKVTILRYTAVQDAGTAIHPAYVEGQMQGGAAQGIGWALNEEYFYDAEGNLRNSSLLDYRMPTCFDLPMIDTIIVEVPNPDHPYGVRGVGEVPICPPPAAIGAAIANAVGVRMHELPMSPPRLLHEILAKRNA</sequence>
<gene>
    <name evidence="4" type="primary">xdhA_2</name>
    <name evidence="4" type="ORF">Mal4_30510</name>
</gene>
<name>A0A517Z8F9_9PLAN</name>